<dbReference type="GO" id="GO:0045944">
    <property type="term" value="P:positive regulation of transcription by RNA polymerase II"/>
    <property type="evidence" value="ECO:0007669"/>
    <property type="project" value="TreeGrafter"/>
</dbReference>
<dbReference type="Pfam" id="PF07690">
    <property type="entry name" value="MFS_1"/>
    <property type="match status" value="1"/>
</dbReference>
<dbReference type="GO" id="GO:0003677">
    <property type="term" value="F:DNA binding"/>
    <property type="evidence" value="ECO:0007669"/>
    <property type="project" value="UniProtKB-KW"/>
</dbReference>
<feature type="transmembrane region" description="Helical" evidence="7">
    <location>
        <begin position="114"/>
        <end position="136"/>
    </location>
</feature>
<dbReference type="Gene3D" id="1.20.1250.20">
    <property type="entry name" value="MFS general substrate transporter like domains"/>
    <property type="match status" value="2"/>
</dbReference>
<keyword evidence="7" id="KW-0812">Transmembrane</keyword>
<dbReference type="SUPFAM" id="SSF103473">
    <property type="entry name" value="MFS general substrate transporter"/>
    <property type="match status" value="1"/>
</dbReference>
<feature type="transmembrane region" description="Helical" evidence="7">
    <location>
        <begin position="216"/>
        <end position="240"/>
    </location>
</feature>
<keyword evidence="7" id="KW-1133">Transmembrane helix</keyword>
<dbReference type="InterPro" id="IPR001138">
    <property type="entry name" value="Zn2Cys6_DnaBD"/>
</dbReference>
<evidence type="ECO:0000256" key="7">
    <source>
        <dbReference type="SAM" id="Phobius"/>
    </source>
</evidence>
<dbReference type="CDD" id="cd00067">
    <property type="entry name" value="GAL4"/>
    <property type="match status" value="1"/>
</dbReference>
<evidence type="ECO:0000313" key="9">
    <source>
        <dbReference type="EMBL" id="QKX58725.1"/>
    </source>
</evidence>
<name>A0A7H8QZ36_TALRU</name>
<dbReference type="GO" id="GO:0009074">
    <property type="term" value="P:aromatic amino acid family catabolic process"/>
    <property type="evidence" value="ECO:0007669"/>
    <property type="project" value="TreeGrafter"/>
</dbReference>
<dbReference type="InterPro" id="IPR052780">
    <property type="entry name" value="AAA_Catabolism_Regulators"/>
</dbReference>
<dbReference type="SMART" id="SM00066">
    <property type="entry name" value="GAL4"/>
    <property type="match status" value="1"/>
</dbReference>
<dbReference type="GO" id="GO:0000981">
    <property type="term" value="F:DNA-binding transcription factor activity, RNA polymerase II-specific"/>
    <property type="evidence" value="ECO:0007669"/>
    <property type="project" value="InterPro"/>
</dbReference>
<sequence length="1151" mass="128716">ILTVKGNVGNAKTAGLTKDLNLTSLQFSWVLYSFYLCYVAFEWTTILWKIWPAHIFIAVLCICWGVAAMCSGAVHNMAELIVTRCFLGAFEAAFGAGAPYYLSLFYHRRELGLRVSLLLGTSPLANCFASALAYGITQIRHSLSPWRLLFIIEGAPTILFSVVVFFFLPDSPENAKFLNPDEQTEAVERLQVIDQTERRQVSWSQYLSGLTDYKNYVHMAIHFCCNYSFAGLSNFLPTIIQEMGYESVKAQGLTAPPYLASFLCCVGAALVSDRWGSRGYIISAFAGLGTIGYILLVSVHDEAQTGPRYLGIWLATCGIFPALAINITWLLNNQGGDSKRGSGMAILAILGQCSSFRAYRACLPCRERKVKCQMRDDDGPAPCARCNKQGLDCVFSEKLPWSREKKGRPDPRSTAEGQRGFPFDDDASNSVSVNDIDGADDLHNSVLHTMVSSENDALNILFEAAARSDPVDAYTSVSRTSINGITNTQESPNSVESAPQLVNINSANFDVLHIWNACRFVKMGWFTAREAMTLVDLFFTNMSHLSPILTDFYKTHSNQYWLVTQEPLLCCTILTISSRYHVLPGPGGRTRSLFIHQRLWQHCQHLLLRLMLGQEKASKAKIRNVGTVEALLLLVEWYPLSIHFPPDNDGWDSDVLLTMPDARDPPLIADIPASERWKRDIIEPTKRSEQMSWMVLSSALALSHELGIFDDTKNTSPRQYLSSSSIIAEGAQSDAKAYTEHLKIRQRRLPKLLFCFINLMSSRLGCTSFMSPFTSSTLFESDEALGGSHDPEWQLFMGQWTELTKLIKSTTDTLFPLMTAENEEEFQTCLKEKQDMLSRWYVAAFSGGSTGYEDVLFIEYHHLRVLINSTGMQRIIKNRSQSHSPDFHQPFQLEHRYGFVEDVINGCCHILERIIHNRVASETTATATTTSTLRFAPFRMFSRMISASIFLLKALALGASKVKLIESLHILDRAILALHSSNLDEVHLAEQYAELLRIQVSALRTSFESSALFLSSKKKETTHSSQGHCSGDLAREPAGQFLSSHQQQKNMHSHVPSSFCEGDNVLPAGFHNQHQPDSAGTDSVELNHTPVETTVTATTGTIWENNLDEWFSLPFDPSMAPFIGWDEQSQSCLSPLNPSWLDVDFIWNLAP</sequence>
<dbReference type="PANTHER" id="PTHR31644:SF4">
    <property type="entry name" value="ZN(II)2CYS6 TRANSCRIPTION FACTOR (EUROFUNG)"/>
    <property type="match status" value="1"/>
</dbReference>
<proteinExistence type="predicted"/>
<evidence type="ECO:0000256" key="1">
    <source>
        <dbReference type="ARBA" id="ARBA00004141"/>
    </source>
</evidence>
<dbReference type="InterPro" id="IPR036864">
    <property type="entry name" value="Zn2-C6_fun-type_DNA-bd_sf"/>
</dbReference>
<gene>
    <name evidence="9" type="ORF">TRUGW13939_05852</name>
</gene>
<dbReference type="Pfam" id="PF00172">
    <property type="entry name" value="Zn_clus"/>
    <property type="match status" value="1"/>
</dbReference>
<dbReference type="InterPro" id="IPR036259">
    <property type="entry name" value="MFS_trans_sf"/>
</dbReference>
<feature type="transmembrane region" description="Helical" evidence="7">
    <location>
        <begin position="53"/>
        <end position="74"/>
    </location>
</feature>
<feature type="transmembrane region" description="Helical" evidence="7">
    <location>
        <begin position="20"/>
        <end position="41"/>
    </location>
</feature>
<dbReference type="EMBL" id="CP055900">
    <property type="protein sequence ID" value="QKX58725.1"/>
    <property type="molecule type" value="Genomic_DNA"/>
</dbReference>
<dbReference type="PANTHER" id="PTHR31644">
    <property type="entry name" value="TRANSCRIPTIONAL ACTIVATOR ARO80-RELATED"/>
    <property type="match status" value="1"/>
</dbReference>
<comment type="subcellular location">
    <subcellularLocation>
        <location evidence="1">Membrane</location>
        <topology evidence="1">Multi-pass membrane protein</topology>
    </subcellularLocation>
</comment>
<dbReference type="GO" id="GO:0016020">
    <property type="term" value="C:membrane"/>
    <property type="evidence" value="ECO:0007669"/>
    <property type="project" value="UniProtKB-SubCell"/>
</dbReference>
<feature type="compositionally biased region" description="Basic and acidic residues" evidence="6">
    <location>
        <begin position="402"/>
        <end position="413"/>
    </location>
</feature>
<feature type="transmembrane region" description="Helical" evidence="7">
    <location>
        <begin position="252"/>
        <end position="271"/>
    </location>
</feature>
<organism evidence="9 10">
    <name type="scientific">Talaromyces rugulosus</name>
    <name type="common">Penicillium rugulosum</name>
    <dbReference type="NCBI Taxonomy" id="121627"/>
    <lineage>
        <taxon>Eukaryota</taxon>
        <taxon>Fungi</taxon>
        <taxon>Dikarya</taxon>
        <taxon>Ascomycota</taxon>
        <taxon>Pezizomycotina</taxon>
        <taxon>Eurotiomycetes</taxon>
        <taxon>Eurotiomycetidae</taxon>
        <taxon>Eurotiales</taxon>
        <taxon>Trichocomaceae</taxon>
        <taxon>Talaromyces</taxon>
        <taxon>Talaromyces sect. Islandici</taxon>
    </lineage>
</organism>
<dbReference type="PROSITE" id="PS50048">
    <property type="entry name" value="ZN2_CY6_FUNGAL_2"/>
    <property type="match status" value="1"/>
</dbReference>
<dbReference type="Proteomes" id="UP000509510">
    <property type="component" value="Chromosome III"/>
</dbReference>
<dbReference type="GO" id="GO:0008270">
    <property type="term" value="F:zinc ion binding"/>
    <property type="evidence" value="ECO:0007669"/>
    <property type="project" value="InterPro"/>
</dbReference>
<dbReference type="KEGG" id="trg:TRUGW13939_05852"/>
<keyword evidence="10" id="KW-1185">Reference proteome</keyword>
<keyword evidence="2" id="KW-0805">Transcription regulation</keyword>
<dbReference type="OrthoDB" id="2262349at2759"/>
<accession>A0A7H8QZ36</accession>
<dbReference type="RefSeq" id="XP_035344903.1">
    <property type="nucleotide sequence ID" value="XM_035489010.1"/>
</dbReference>
<dbReference type="Gene3D" id="4.10.240.10">
    <property type="entry name" value="Zn(2)-C6 fungal-type DNA-binding domain"/>
    <property type="match status" value="1"/>
</dbReference>
<feature type="transmembrane region" description="Helical" evidence="7">
    <location>
        <begin position="309"/>
        <end position="329"/>
    </location>
</feature>
<keyword evidence="3" id="KW-0238">DNA-binding</keyword>
<dbReference type="CDD" id="cd12148">
    <property type="entry name" value="fungal_TF_MHR"/>
    <property type="match status" value="1"/>
</dbReference>
<evidence type="ECO:0000256" key="5">
    <source>
        <dbReference type="ARBA" id="ARBA00023242"/>
    </source>
</evidence>
<evidence type="ECO:0000256" key="2">
    <source>
        <dbReference type="ARBA" id="ARBA00023015"/>
    </source>
</evidence>
<evidence type="ECO:0000313" key="10">
    <source>
        <dbReference type="Proteomes" id="UP000509510"/>
    </source>
</evidence>
<dbReference type="AlphaFoldDB" id="A0A7H8QZ36"/>
<evidence type="ECO:0000259" key="8">
    <source>
        <dbReference type="PROSITE" id="PS50048"/>
    </source>
</evidence>
<evidence type="ECO:0000256" key="6">
    <source>
        <dbReference type="SAM" id="MobiDB-lite"/>
    </source>
</evidence>
<dbReference type="InterPro" id="IPR011701">
    <property type="entry name" value="MFS"/>
</dbReference>
<feature type="transmembrane region" description="Helical" evidence="7">
    <location>
        <begin position="81"/>
        <end position="102"/>
    </location>
</feature>
<feature type="non-terminal residue" evidence="9">
    <location>
        <position position="1"/>
    </location>
</feature>
<protein>
    <recommendedName>
        <fullName evidence="8">Zn(2)-C6 fungal-type domain-containing protein</fullName>
    </recommendedName>
</protein>
<dbReference type="GO" id="GO:0005634">
    <property type="term" value="C:nucleus"/>
    <property type="evidence" value="ECO:0007669"/>
    <property type="project" value="TreeGrafter"/>
</dbReference>
<dbReference type="PROSITE" id="PS00463">
    <property type="entry name" value="ZN2_CY6_FUNGAL_1"/>
    <property type="match status" value="1"/>
</dbReference>
<feature type="transmembrane region" description="Helical" evidence="7">
    <location>
        <begin position="277"/>
        <end position="297"/>
    </location>
</feature>
<evidence type="ECO:0000256" key="3">
    <source>
        <dbReference type="ARBA" id="ARBA00023125"/>
    </source>
</evidence>
<dbReference type="SUPFAM" id="SSF57701">
    <property type="entry name" value="Zn2/Cys6 DNA-binding domain"/>
    <property type="match status" value="1"/>
</dbReference>
<dbReference type="GeneID" id="55993349"/>
<keyword evidence="5" id="KW-0539">Nucleus</keyword>
<feature type="domain" description="Zn(2)-C6 fungal-type" evidence="8">
    <location>
        <begin position="361"/>
        <end position="395"/>
    </location>
</feature>
<evidence type="ECO:0000256" key="4">
    <source>
        <dbReference type="ARBA" id="ARBA00023163"/>
    </source>
</evidence>
<feature type="transmembrane region" description="Helical" evidence="7">
    <location>
        <begin position="148"/>
        <end position="168"/>
    </location>
</feature>
<feature type="region of interest" description="Disordered" evidence="6">
    <location>
        <begin position="402"/>
        <end position="427"/>
    </location>
</feature>
<dbReference type="GO" id="GO:0022857">
    <property type="term" value="F:transmembrane transporter activity"/>
    <property type="evidence" value="ECO:0007669"/>
    <property type="project" value="InterPro"/>
</dbReference>
<reference evidence="10" key="1">
    <citation type="submission" date="2020-06" db="EMBL/GenBank/DDBJ databases">
        <title>A chromosome-scale genome assembly of Talaromyces rugulosus W13939.</title>
        <authorList>
            <person name="Wang B."/>
            <person name="Guo L."/>
            <person name="Ye K."/>
            <person name="Wang L."/>
        </authorList>
    </citation>
    <scope>NUCLEOTIDE SEQUENCE [LARGE SCALE GENOMIC DNA]</scope>
    <source>
        <strain evidence="10">W13939</strain>
    </source>
</reference>
<keyword evidence="7" id="KW-0472">Membrane</keyword>
<keyword evidence="4" id="KW-0804">Transcription</keyword>